<evidence type="ECO:0000313" key="2">
    <source>
        <dbReference type="Proteomes" id="UP001219518"/>
    </source>
</evidence>
<proteinExistence type="predicted"/>
<comment type="caution">
    <text evidence="1">The sequence shown here is derived from an EMBL/GenBank/DDBJ whole genome shotgun (WGS) entry which is preliminary data.</text>
</comment>
<accession>A0AAE1GWI2</accession>
<evidence type="ECO:0000313" key="1">
    <source>
        <dbReference type="EMBL" id="KAK3910289.1"/>
    </source>
</evidence>
<dbReference type="Proteomes" id="UP001219518">
    <property type="component" value="Unassembled WGS sequence"/>
</dbReference>
<sequence length="475" mass="53614">MGWNAPCGTCDAPAKATFLNIKTFAGFFSCPKCLIVGEKSDESDDVMVFPHEESLELRTRVNYDKHLEEVMASTVDSVAGIKGPTILDSMLTYFMFDSTSIDSLHCLYIGITKQIFRLLFDKTFKGEPFSLHQFTDKVNSRLLALHLPHFVQRVTLPVDKLYLWKGTLCRNVFFHMMLPVLNGIMADNYFRNIVDLVDGVSILNSDSISVEDITYAGLVLSRFCANFQQLYGKRHMSSNLHLLRHLHECVSDLGPLFFSSTFTFEDLNGKLANLAHGTRHAGLQIAKHLNLFSDLDLKVSELPEGLPKSFCEKISKKSRLCISEKISENMFIVGNYDNAPNAFCDCIGNRLSVVFGEPCNFSTFSRAFYNKQLFVTSSYTRGSRVSSFIKCNDSGHVFLAEILSFVRVNMAFSQDVLVLLREIQVESFSVRHMKKVVGFAEPKLVALHDLVSVCFKILVDDCIYVSEPLNTFEME</sequence>
<keyword evidence="2" id="KW-1185">Reference proteome</keyword>
<organism evidence="1 2">
    <name type="scientific">Frankliniella fusca</name>
    <dbReference type="NCBI Taxonomy" id="407009"/>
    <lineage>
        <taxon>Eukaryota</taxon>
        <taxon>Metazoa</taxon>
        <taxon>Ecdysozoa</taxon>
        <taxon>Arthropoda</taxon>
        <taxon>Hexapoda</taxon>
        <taxon>Insecta</taxon>
        <taxon>Pterygota</taxon>
        <taxon>Neoptera</taxon>
        <taxon>Paraneoptera</taxon>
        <taxon>Thysanoptera</taxon>
        <taxon>Terebrantia</taxon>
        <taxon>Thripoidea</taxon>
        <taxon>Thripidae</taxon>
        <taxon>Frankliniella</taxon>
    </lineage>
</organism>
<protein>
    <submittedName>
        <fullName evidence="1">Glutamate-1-semialdehyde 2,1-aminomutase</fullName>
    </submittedName>
</protein>
<reference evidence="1" key="1">
    <citation type="submission" date="2021-07" db="EMBL/GenBank/DDBJ databases">
        <authorList>
            <person name="Catto M.A."/>
            <person name="Jacobson A."/>
            <person name="Kennedy G."/>
            <person name="Labadie P."/>
            <person name="Hunt B.G."/>
            <person name="Srinivasan R."/>
        </authorList>
    </citation>
    <scope>NUCLEOTIDE SEQUENCE</scope>
    <source>
        <strain evidence="1">PL_HMW_Pooled</strain>
        <tissue evidence="1">Head</tissue>
    </source>
</reference>
<reference evidence="1" key="2">
    <citation type="journal article" date="2023" name="BMC Genomics">
        <title>Pest status, molecular evolution, and epigenetic factors derived from the genome assembly of Frankliniella fusca, a thysanopteran phytovirus vector.</title>
        <authorList>
            <person name="Catto M.A."/>
            <person name="Labadie P.E."/>
            <person name="Jacobson A.L."/>
            <person name="Kennedy G.G."/>
            <person name="Srinivasan R."/>
            <person name="Hunt B.G."/>
        </authorList>
    </citation>
    <scope>NUCLEOTIDE SEQUENCE</scope>
    <source>
        <strain evidence="1">PL_HMW_Pooled</strain>
    </source>
</reference>
<dbReference type="AlphaFoldDB" id="A0AAE1GWI2"/>
<dbReference type="PANTHER" id="PTHR46579">
    <property type="entry name" value="F5/8 TYPE C DOMAIN-CONTAINING PROTEIN-RELATED"/>
    <property type="match status" value="1"/>
</dbReference>
<dbReference type="PANTHER" id="PTHR46579:SF1">
    <property type="entry name" value="F5_8 TYPE C DOMAIN-CONTAINING PROTEIN"/>
    <property type="match status" value="1"/>
</dbReference>
<dbReference type="EMBL" id="JAHWGI010000148">
    <property type="protein sequence ID" value="KAK3910289.1"/>
    <property type="molecule type" value="Genomic_DNA"/>
</dbReference>
<name>A0AAE1GWI2_9NEOP</name>
<gene>
    <name evidence="1" type="ORF">KUF71_004163</name>
</gene>